<keyword evidence="2" id="KW-0539">Nucleus</keyword>
<evidence type="ECO:0000256" key="4">
    <source>
        <dbReference type="PROSITE-ProRule" id="PRU00221"/>
    </source>
</evidence>
<dbReference type="Proteomes" id="UP001239994">
    <property type="component" value="Unassembled WGS sequence"/>
</dbReference>
<dbReference type="InterPro" id="IPR001680">
    <property type="entry name" value="WD40_rpt"/>
</dbReference>
<evidence type="ECO:0000313" key="8">
    <source>
        <dbReference type="Proteomes" id="UP001239994"/>
    </source>
</evidence>
<feature type="region of interest" description="Disordered" evidence="5">
    <location>
        <begin position="316"/>
        <end position="337"/>
    </location>
</feature>
<evidence type="ECO:0000256" key="3">
    <source>
        <dbReference type="ARBA" id="ARBA00038335"/>
    </source>
</evidence>
<evidence type="ECO:0000313" key="7">
    <source>
        <dbReference type="EMBL" id="KAK1793050.1"/>
    </source>
</evidence>
<dbReference type="PROSITE" id="PS50082">
    <property type="entry name" value="WD_REPEATS_2"/>
    <property type="match status" value="1"/>
</dbReference>
<feature type="non-terminal residue" evidence="7">
    <location>
        <position position="1"/>
    </location>
</feature>
<dbReference type="Gene3D" id="2.130.10.10">
    <property type="entry name" value="YVTN repeat-like/Quinoprotein amine dehydrogenase"/>
    <property type="match status" value="3"/>
</dbReference>
<dbReference type="Pfam" id="PF04003">
    <property type="entry name" value="Utp12"/>
    <property type="match status" value="1"/>
</dbReference>
<organism evidence="7 8">
    <name type="scientific">Electrophorus voltai</name>
    <dbReference type="NCBI Taxonomy" id="2609070"/>
    <lineage>
        <taxon>Eukaryota</taxon>
        <taxon>Metazoa</taxon>
        <taxon>Chordata</taxon>
        <taxon>Craniata</taxon>
        <taxon>Vertebrata</taxon>
        <taxon>Euteleostomi</taxon>
        <taxon>Actinopterygii</taxon>
        <taxon>Neopterygii</taxon>
        <taxon>Teleostei</taxon>
        <taxon>Ostariophysi</taxon>
        <taxon>Gymnotiformes</taxon>
        <taxon>Gymnotoidei</taxon>
        <taxon>Gymnotidae</taxon>
        <taxon>Electrophorus</taxon>
    </lineage>
</organism>
<dbReference type="GO" id="GO:0000462">
    <property type="term" value="P:maturation of SSU-rRNA from tricistronic rRNA transcript (SSU-rRNA, 5.8S rRNA, LSU-rRNA)"/>
    <property type="evidence" value="ECO:0007669"/>
    <property type="project" value="TreeGrafter"/>
</dbReference>
<comment type="similarity">
    <text evidence="3">Belongs to the UTP5 family.</text>
</comment>
<dbReference type="SMART" id="SM00320">
    <property type="entry name" value="WD40"/>
    <property type="match status" value="4"/>
</dbReference>
<name>A0AAD9DRZ6_9TELE</name>
<dbReference type="SUPFAM" id="SSF50978">
    <property type="entry name" value="WD40 repeat-like"/>
    <property type="match status" value="1"/>
</dbReference>
<reference evidence="7" key="1">
    <citation type="submission" date="2023-03" db="EMBL/GenBank/DDBJ databases">
        <title>Electrophorus voltai genome.</title>
        <authorList>
            <person name="Bian C."/>
        </authorList>
    </citation>
    <scope>NUCLEOTIDE SEQUENCE</scope>
    <source>
        <strain evidence="7">CB-2022</strain>
        <tissue evidence="7">Muscle</tissue>
    </source>
</reference>
<evidence type="ECO:0000256" key="1">
    <source>
        <dbReference type="ARBA" id="ARBA00004123"/>
    </source>
</evidence>
<proteinExistence type="inferred from homology"/>
<feature type="compositionally biased region" description="Acidic residues" evidence="5">
    <location>
        <begin position="850"/>
        <end position="861"/>
    </location>
</feature>
<evidence type="ECO:0000256" key="2">
    <source>
        <dbReference type="ARBA" id="ARBA00023242"/>
    </source>
</evidence>
<feature type="region of interest" description="Disordered" evidence="5">
    <location>
        <begin position="158"/>
        <end position="178"/>
    </location>
</feature>
<feature type="domain" description="Small-subunit processome Utp12" evidence="6">
    <location>
        <begin position="663"/>
        <end position="764"/>
    </location>
</feature>
<keyword evidence="4" id="KW-0853">WD repeat</keyword>
<comment type="caution">
    <text evidence="7">The sequence shown here is derived from an EMBL/GenBank/DDBJ whole genome shotgun (WGS) entry which is preliminary data.</text>
</comment>
<dbReference type="Pfam" id="PF00400">
    <property type="entry name" value="WD40"/>
    <property type="match status" value="3"/>
</dbReference>
<sequence length="861" mass="95295">KTINQKVLASERSSWRGALLMTPAPELRATARVSWATRAPACAVVRSAPIMAADGGSFPAALPCAFSPRARQYLALCAQDGRLRIWSTDSRALHQEYVPSAHLSATCTCVAWGPCRATKVRDGARARDGLAPRAGPRDAYRHMCDRVLLHARALKPIRSGSRNEGPQRKKRKSDTGHVAEQTDLLALGTASGTVLIYSMVKGDLHCTLDGGHSDGVNCVQWHPEDSLFYSGSDDTHIVEWDLQTGRTRWCVRNPFPLGCICAAPQRIALILPFGAAVETWQRCREVLRESSLPFLTAPFFAVQIVFTEPGMRHRLDTEPGMRHRLDTEPGMRHRLDTEPGMRHNRLLRLCPDSCVKWKADRAAVTSLCVSPDGKLLLSAGRSIKMWDLATKEVYRKFTGHCTTVTNLCFATTRPPDSDALYFLSGASHDRLLSVWQVRSDGRDKDSVVSFTLTDEPRHVDLQTSNSKDEAVRLAVVCKDGQLHIFEHFLNGPCKKPLSPVCSLQVSTLRSGDTPLPVPLLTASLCADRQRLLLAYGSHLQPVLETTPINMSERHVCLIRDLNTAHSLSVDTAVSKVKTPIVNDQKSKVLMPGLPGHQAPIRAAPSQSEKRKKGAGTKEMSIEERLEQIELGASGTGGGGERVSTSLQTDGYAVLLVQALESRDAKMMNKILQTKKEYVIRNTIARIPPPAVLPLVEELSGRLQGHPFAAILIVPWLKAVLTQHTSYLSSLPDLVAQLGTLYHAIESRVKVYQQLTRLHGKLYLLMTQVATSKRSQRVEDLDHTARLVYEEDSSDEDEGSGDDGLPEEDSDSWEEEDDEEGMDVAEERKPREDEESYDEDTREEPKANGDSDFDPENESEEE</sequence>
<dbReference type="AlphaFoldDB" id="A0AAD9DRZ6"/>
<protein>
    <recommendedName>
        <fullName evidence="6">Small-subunit processome Utp12 domain-containing protein</fullName>
    </recommendedName>
</protein>
<dbReference type="InterPro" id="IPR007148">
    <property type="entry name" value="SSU_processome_Utp12"/>
</dbReference>
<gene>
    <name evidence="7" type="ORF">P4O66_011397</name>
</gene>
<dbReference type="InterPro" id="IPR052414">
    <property type="entry name" value="U3_snoRNA-assoc_WDR"/>
</dbReference>
<dbReference type="InterPro" id="IPR036322">
    <property type="entry name" value="WD40_repeat_dom_sf"/>
</dbReference>
<dbReference type="InterPro" id="IPR015943">
    <property type="entry name" value="WD40/YVTN_repeat-like_dom_sf"/>
</dbReference>
<feature type="compositionally biased region" description="Acidic residues" evidence="5">
    <location>
        <begin position="789"/>
        <end position="823"/>
    </location>
</feature>
<evidence type="ECO:0000256" key="5">
    <source>
        <dbReference type="SAM" id="MobiDB-lite"/>
    </source>
</evidence>
<feature type="repeat" description="WD" evidence="4">
    <location>
        <begin position="209"/>
        <end position="246"/>
    </location>
</feature>
<dbReference type="PROSITE" id="PS50294">
    <property type="entry name" value="WD_REPEATS_REGION"/>
    <property type="match status" value="1"/>
</dbReference>
<feature type="region of interest" description="Disordered" evidence="5">
    <location>
        <begin position="587"/>
        <end position="620"/>
    </location>
</feature>
<dbReference type="EMBL" id="JAROKS010000018">
    <property type="protein sequence ID" value="KAK1793050.1"/>
    <property type="molecule type" value="Genomic_DNA"/>
</dbReference>
<evidence type="ECO:0000259" key="6">
    <source>
        <dbReference type="Pfam" id="PF04003"/>
    </source>
</evidence>
<feature type="compositionally biased region" description="Acidic residues" evidence="5">
    <location>
        <begin position="832"/>
        <end position="841"/>
    </location>
</feature>
<comment type="subcellular location">
    <subcellularLocation>
        <location evidence="1">Nucleus</location>
    </subcellularLocation>
</comment>
<dbReference type="PANTHER" id="PTHR44267">
    <property type="entry name" value="WD REPEAT-CONTAINING PROTEIN 43"/>
    <property type="match status" value="1"/>
</dbReference>
<accession>A0AAD9DRZ6</accession>
<dbReference type="PANTHER" id="PTHR44267:SF1">
    <property type="entry name" value="WD REPEAT-CONTAINING PROTEIN 43"/>
    <property type="match status" value="1"/>
</dbReference>
<keyword evidence="8" id="KW-1185">Reference proteome</keyword>
<dbReference type="GO" id="GO:0005730">
    <property type="term" value="C:nucleolus"/>
    <property type="evidence" value="ECO:0007669"/>
    <property type="project" value="TreeGrafter"/>
</dbReference>
<feature type="region of interest" description="Disordered" evidence="5">
    <location>
        <begin position="787"/>
        <end position="861"/>
    </location>
</feature>